<reference evidence="10 11" key="1">
    <citation type="submission" date="2024-01" db="EMBL/GenBank/DDBJ databases">
        <title>The genome of the rayed Mediterranean limpet Patella caerulea (Linnaeus, 1758).</title>
        <authorList>
            <person name="Anh-Thu Weber A."/>
            <person name="Halstead-Nussloch G."/>
        </authorList>
    </citation>
    <scope>NUCLEOTIDE SEQUENCE [LARGE SCALE GENOMIC DNA]</scope>
    <source>
        <strain evidence="10">AATW-2023a</strain>
        <tissue evidence="10">Whole specimen</tissue>
    </source>
</reference>
<feature type="region of interest" description="Disordered" evidence="9">
    <location>
        <begin position="29"/>
        <end position="53"/>
    </location>
</feature>
<evidence type="ECO:0000256" key="6">
    <source>
        <dbReference type="ARBA" id="ARBA00023274"/>
    </source>
</evidence>
<evidence type="ECO:0000256" key="7">
    <source>
        <dbReference type="ARBA" id="ARBA00035133"/>
    </source>
</evidence>
<evidence type="ECO:0000256" key="9">
    <source>
        <dbReference type="SAM" id="MobiDB-lite"/>
    </source>
</evidence>
<keyword evidence="3" id="KW-0809">Transit peptide</keyword>
<protein>
    <recommendedName>
        <fullName evidence="7">Small ribosomal subunit protein mS31</fullName>
    </recommendedName>
    <alternativeName>
        <fullName evidence="8">28S ribosomal protein S31, mitochondrial</fullName>
    </alternativeName>
</protein>
<keyword evidence="6" id="KW-0687">Ribonucleoprotein</keyword>
<dbReference type="GO" id="GO:0003735">
    <property type="term" value="F:structural constituent of ribosome"/>
    <property type="evidence" value="ECO:0007669"/>
    <property type="project" value="InterPro"/>
</dbReference>
<dbReference type="Proteomes" id="UP001347796">
    <property type="component" value="Unassembled WGS sequence"/>
</dbReference>
<proteinExistence type="inferred from homology"/>
<evidence type="ECO:0000313" key="11">
    <source>
        <dbReference type="Proteomes" id="UP001347796"/>
    </source>
</evidence>
<feature type="compositionally biased region" description="Polar residues" evidence="9">
    <location>
        <begin position="132"/>
        <end position="146"/>
    </location>
</feature>
<gene>
    <name evidence="10" type="ORF">SNE40_020412</name>
</gene>
<evidence type="ECO:0000256" key="8">
    <source>
        <dbReference type="ARBA" id="ARBA00035363"/>
    </source>
</evidence>
<dbReference type="EMBL" id="JAZGQO010000015">
    <property type="protein sequence ID" value="KAK6169338.1"/>
    <property type="molecule type" value="Genomic_DNA"/>
</dbReference>
<name>A0AAN8J188_PATCE</name>
<evidence type="ECO:0000256" key="5">
    <source>
        <dbReference type="ARBA" id="ARBA00023128"/>
    </source>
</evidence>
<evidence type="ECO:0000256" key="4">
    <source>
        <dbReference type="ARBA" id="ARBA00022980"/>
    </source>
</evidence>
<comment type="similarity">
    <text evidence="2">Belongs to the mitochondrion-specific ribosomal protein mS31 family.</text>
</comment>
<dbReference type="GO" id="GO:0005763">
    <property type="term" value="C:mitochondrial small ribosomal subunit"/>
    <property type="evidence" value="ECO:0007669"/>
    <property type="project" value="InterPro"/>
</dbReference>
<evidence type="ECO:0000256" key="3">
    <source>
        <dbReference type="ARBA" id="ARBA00022946"/>
    </source>
</evidence>
<keyword evidence="11" id="KW-1185">Reference proteome</keyword>
<feature type="region of interest" description="Disordered" evidence="9">
    <location>
        <begin position="121"/>
        <end position="149"/>
    </location>
</feature>
<keyword evidence="5" id="KW-0496">Mitochondrion</keyword>
<accession>A0AAN8J188</accession>
<comment type="caution">
    <text evidence="10">The sequence shown here is derived from an EMBL/GenBank/DDBJ whole genome shotgun (WGS) entry which is preliminary data.</text>
</comment>
<evidence type="ECO:0000256" key="1">
    <source>
        <dbReference type="ARBA" id="ARBA00004173"/>
    </source>
</evidence>
<dbReference type="PANTHER" id="PTHR13231">
    <property type="entry name" value="MITOCHONDRIAL RIBOSOMAL PROTEIN S31"/>
    <property type="match status" value="1"/>
</dbReference>
<dbReference type="AlphaFoldDB" id="A0AAN8J188"/>
<keyword evidence="4" id="KW-0689">Ribosomal protein</keyword>
<organism evidence="10 11">
    <name type="scientific">Patella caerulea</name>
    <name type="common">Rayed Mediterranean limpet</name>
    <dbReference type="NCBI Taxonomy" id="87958"/>
    <lineage>
        <taxon>Eukaryota</taxon>
        <taxon>Metazoa</taxon>
        <taxon>Spiralia</taxon>
        <taxon>Lophotrochozoa</taxon>
        <taxon>Mollusca</taxon>
        <taxon>Gastropoda</taxon>
        <taxon>Patellogastropoda</taxon>
        <taxon>Patelloidea</taxon>
        <taxon>Patellidae</taxon>
        <taxon>Patella</taxon>
    </lineage>
</organism>
<evidence type="ECO:0000313" key="10">
    <source>
        <dbReference type="EMBL" id="KAK6169338.1"/>
    </source>
</evidence>
<dbReference type="InterPro" id="IPR026299">
    <property type="entry name" value="MRP-S31"/>
</dbReference>
<sequence length="315" mass="36107">MSIRILNNYCRLLVAGSWRRLATSSICQKGKDSADNKINKKERNEDNSKGEIEEELKSAVKSVAKSISGDEKQTERDLLQQLLKQTKVVSHSVSEVKPTTTPTSRDLLVNMTVKRFTEDQFENKGKSRIKTTRNNNENNRSGQQSRLVREGARTKYELFEGPDLGIFDPPSKQSAPAVPGEYDRTKTLRHKLEEEIRAKSSTPPSNAFQEMIRWTEDEKLWTFPINNEAGMKEEAKVGFHEHVFLDDQIADFPRKGPIRHFIELVVVGLSKNPYLSVSAKHEHINWFRQYFKEKEPVLRETLGDASKFSETAQKV</sequence>
<evidence type="ECO:0000256" key="2">
    <source>
        <dbReference type="ARBA" id="ARBA00011057"/>
    </source>
</evidence>
<comment type="subcellular location">
    <subcellularLocation>
        <location evidence="1">Mitochondrion</location>
    </subcellularLocation>
</comment>
<dbReference type="Pfam" id="PF15433">
    <property type="entry name" value="MRP-S31"/>
    <property type="match status" value="1"/>
</dbReference>
<dbReference type="PANTHER" id="PTHR13231:SF3">
    <property type="entry name" value="SMALL RIBOSOMAL SUBUNIT PROTEIN MS31"/>
    <property type="match status" value="1"/>
</dbReference>